<accession>A0A9Q3IFM5</accession>
<gene>
    <name evidence="1" type="ORF">O181_079468</name>
</gene>
<protein>
    <submittedName>
        <fullName evidence="1">Uncharacterized protein</fullName>
    </submittedName>
</protein>
<dbReference type="AlphaFoldDB" id="A0A9Q3IFM5"/>
<organism evidence="1 2">
    <name type="scientific">Austropuccinia psidii MF-1</name>
    <dbReference type="NCBI Taxonomy" id="1389203"/>
    <lineage>
        <taxon>Eukaryota</taxon>
        <taxon>Fungi</taxon>
        <taxon>Dikarya</taxon>
        <taxon>Basidiomycota</taxon>
        <taxon>Pucciniomycotina</taxon>
        <taxon>Pucciniomycetes</taxon>
        <taxon>Pucciniales</taxon>
        <taxon>Sphaerophragmiaceae</taxon>
        <taxon>Austropuccinia</taxon>
    </lineage>
</organism>
<reference evidence="1" key="1">
    <citation type="submission" date="2021-03" db="EMBL/GenBank/DDBJ databases">
        <title>Draft genome sequence of rust myrtle Austropuccinia psidii MF-1, a brazilian biotype.</title>
        <authorList>
            <person name="Quecine M.C."/>
            <person name="Pachon D.M.R."/>
            <person name="Bonatelli M.L."/>
            <person name="Correr F.H."/>
            <person name="Franceschini L.M."/>
            <person name="Leite T.F."/>
            <person name="Margarido G.R.A."/>
            <person name="Almeida C.A."/>
            <person name="Ferrarezi J.A."/>
            <person name="Labate C.A."/>
        </authorList>
    </citation>
    <scope>NUCLEOTIDE SEQUENCE</scope>
    <source>
        <strain evidence="1">MF-1</strain>
    </source>
</reference>
<proteinExistence type="predicted"/>
<sequence>MSERAGREVNHVPILEGKNFPLWNIVINVKLSSRRLAEICNSDGPPNSDSITINNWNKLNIKAVQLILSRLHPDIIITVVDSKALWKKINEKYEAQTITNQGRTWLRWECLLLTENI</sequence>
<evidence type="ECO:0000313" key="2">
    <source>
        <dbReference type="Proteomes" id="UP000765509"/>
    </source>
</evidence>
<comment type="caution">
    <text evidence="1">The sequence shown here is derived from an EMBL/GenBank/DDBJ whole genome shotgun (WGS) entry which is preliminary data.</text>
</comment>
<dbReference type="EMBL" id="AVOT02044400">
    <property type="protein sequence ID" value="MBW0539753.1"/>
    <property type="molecule type" value="Genomic_DNA"/>
</dbReference>
<dbReference type="Proteomes" id="UP000765509">
    <property type="component" value="Unassembled WGS sequence"/>
</dbReference>
<keyword evidence="2" id="KW-1185">Reference proteome</keyword>
<evidence type="ECO:0000313" key="1">
    <source>
        <dbReference type="EMBL" id="MBW0539753.1"/>
    </source>
</evidence>
<name>A0A9Q3IFM5_9BASI</name>